<feature type="region of interest" description="Disordered" evidence="1">
    <location>
        <begin position="1"/>
        <end position="20"/>
    </location>
</feature>
<comment type="caution">
    <text evidence="2">The sequence shown here is derived from an EMBL/GenBank/DDBJ whole genome shotgun (WGS) entry which is preliminary data.</text>
</comment>
<keyword evidence="3" id="KW-1185">Reference proteome</keyword>
<sequence length="106" mass="12381">MSYFNVGPSHLSSSYSNPKDELDLTPAIEANIEAINTQQAALLNACNNNNLVMAYHLKKEENNQPNHRGSVPGHRFIYRNREYAERNLWVDYFTENPQYNESMFRR</sequence>
<proteinExistence type="predicted"/>
<reference evidence="2" key="1">
    <citation type="journal article" date="2023" name="Plant J.">
        <title>Genome sequences and population genomics provide insights into the demographic history, inbreeding, and mutation load of two 'living fossil' tree species of Dipteronia.</title>
        <authorList>
            <person name="Feng Y."/>
            <person name="Comes H.P."/>
            <person name="Chen J."/>
            <person name="Zhu S."/>
            <person name="Lu R."/>
            <person name="Zhang X."/>
            <person name="Li P."/>
            <person name="Qiu J."/>
            <person name="Olsen K.M."/>
            <person name="Qiu Y."/>
        </authorList>
    </citation>
    <scope>NUCLEOTIDE SEQUENCE</scope>
    <source>
        <strain evidence="2">NBL</strain>
    </source>
</reference>
<dbReference type="AlphaFoldDB" id="A0AAE0E079"/>
<accession>A0AAE0E079</accession>
<gene>
    <name evidence="2" type="ORF">Dsin_021442</name>
</gene>
<name>A0AAE0E079_9ROSI</name>
<dbReference type="Proteomes" id="UP001281410">
    <property type="component" value="Unassembled WGS sequence"/>
</dbReference>
<evidence type="ECO:0000313" key="3">
    <source>
        <dbReference type="Proteomes" id="UP001281410"/>
    </source>
</evidence>
<evidence type="ECO:0000313" key="2">
    <source>
        <dbReference type="EMBL" id="KAK3198027.1"/>
    </source>
</evidence>
<organism evidence="2 3">
    <name type="scientific">Dipteronia sinensis</name>
    <dbReference type="NCBI Taxonomy" id="43782"/>
    <lineage>
        <taxon>Eukaryota</taxon>
        <taxon>Viridiplantae</taxon>
        <taxon>Streptophyta</taxon>
        <taxon>Embryophyta</taxon>
        <taxon>Tracheophyta</taxon>
        <taxon>Spermatophyta</taxon>
        <taxon>Magnoliopsida</taxon>
        <taxon>eudicotyledons</taxon>
        <taxon>Gunneridae</taxon>
        <taxon>Pentapetalae</taxon>
        <taxon>rosids</taxon>
        <taxon>malvids</taxon>
        <taxon>Sapindales</taxon>
        <taxon>Sapindaceae</taxon>
        <taxon>Hippocastanoideae</taxon>
        <taxon>Acereae</taxon>
        <taxon>Dipteronia</taxon>
    </lineage>
</organism>
<evidence type="ECO:0000256" key="1">
    <source>
        <dbReference type="SAM" id="MobiDB-lite"/>
    </source>
</evidence>
<protein>
    <submittedName>
        <fullName evidence="2">Uncharacterized protein</fullName>
    </submittedName>
</protein>
<dbReference type="EMBL" id="JANJYJ010000007">
    <property type="protein sequence ID" value="KAK3198027.1"/>
    <property type="molecule type" value="Genomic_DNA"/>
</dbReference>